<keyword evidence="1" id="KW-0614">Plasmid</keyword>
<reference evidence="1" key="2">
    <citation type="journal article" date="2023" name="MicrobiologyOpen">
        <title>Genomics of the tumorigenes clade of the family Rhizobiaceae and description of Rhizobium rhododendri sp. nov.</title>
        <authorList>
            <person name="Kuzmanovic N."/>
            <person name="diCenzo G.C."/>
            <person name="Bunk B."/>
            <person name="Sproeer C."/>
            <person name="Fruehling A."/>
            <person name="Neumann-Schaal M."/>
            <person name="Overmann J."/>
            <person name="Smalla K."/>
        </authorList>
    </citation>
    <scope>NUCLEOTIDE SEQUENCE</scope>
    <source>
        <strain evidence="1">Rho-6.2</strain>
        <plasmid evidence="1">pTi6.2</plasmid>
    </source>
</reference>
<sequence>MSNNLVVPENITILPLPSKSPELNPVENLCQLMRQNGLSNEIFESYRDIVDHCRDARRNLERQPWRIISYRSP</sequence>
<dbReference type="EMBL" id="CP117269">
    <property type="protein sequence ID" value="WFS26142.1"/>
    <property type="molecule type" value="Genomic_DNA"/>
</dbReference>
<geneLocation type="plasmid" evidence="1 2">
    <name>pTi6.2</name>
</geneLocation>
<accession>A0ABY8IQX5</accession>
<evidence type="ECO:0008006" key="3">
    <source>
        <dbReference type="Google" id="ProtNLM"/>
    </source>
</evidence>
<name>A0ABY8IQX5_9HYPH</name>
<gene>
    <name evidence="1" type="ORF">PR018_25995</name>
</gene>
<proteinExistence type="predicted"/>
<protein>
    <recommendedName>
        <fullName evidence="3">Tc1-like transposase DDE domain-containing protein</fullName>
    </recommendedName>
</protein>
<dbReference type="RefSeq" id="WP_142832335.1">
    <property type="nucleotide sequence ID" value="NZ_CP117269.1"/>
</dbReference>
<reference evidence="1" key="1">
    <citation type="journal article" date="2019" name="Phytopathology">
        <title>A Novel Group of Rhizobium tumorigenes-Like Agrobacteria Associated with Crown Gall Disease of Rhododendron and Blueberry.</title>
        <authorList>
            <person name="Kuzmanovic N."/>
            <person name="Behrens P."/>
            <person name="Idczak E."/>
            <person name="Wagner S."/>
            <person name="Gotz M."/>
            <person name="Sproer C."/>
            <person name="Bunk B."/>
            <person name="Overmann J."/>
            <person name="Smalla K."/>
        </authorList>
    </citation>
    <scope>NUCLEOTIDE SEQUENCE</scope>
    <source>
        <strain evidence="1">Rho-6.2</strain>
    </source>
</reference>
<dbReference type="Gene3D" id="3.30.420.10">
    <property type="entry name" value="Ribonuclease H-like superfamily/Ribonuclease H"/>
    <property type="match status" value="1"/>
</dbReference>
<evidence type="ECO:0000313" key="1">
    <source>
        <dbReference type="EMBL" id="WFS26142.1"/>
    </source>
</evidence>
<evidence type="ECO:0000313" key="2">
    <source>
        <dbReference type="Proteomes" id="UP000318939"/>
    </source>
</evidence>
<dbReference type="InterPro" id="IPR036397">
    <property type="entry name" value="RNaseH_sf"/>
</dbReference>
<dbReference type="Proteomes" id="UP000318939">
    <property type="component" value="Plasmid pTi6.2"/>
</dbReference>
<organism evidence="1 2">
    <name type="scientific">Rhizobium rhododendri</name>
    <dbReference type="NCBI Taxonomy" id="2506430"/>
    <lineage>
        <taxon>Bacteria</taxon>
        <taxon>Pseudomonadati</taxon>
        <taxon>Pseudomonadota</taxon>
        <taxon>Alphaproteobacteria</taxon>
        <taxon>Hyphomicrobiales</taxon>
        <taxon>Rhizobiaceae</taxon>
        <taxon>Rhizobium/Agrobacterium group</taxon>
        <taxon>Rhizobium</taxon>
    </lineage>
</organism>
<keyword evidence="2" id="KW-1185">Reference proteome</keyword>